<dbReference type="OrthoDB" id="191037at2759"/>
<evidence type="ECO:0000313" key="2">
    <source>
        <dbReference type="EMBL" id="KAF2032815.1"/>
    </source>
</evidence>
<evidence type="ECO:0000259" key="1">
    <source>
        <dbReference type="Pfam" id="PF01636"/>
    </source>
</evidence>
<feature type="domain" description="Aminoglycoside phosphotransferase" evidence="1">
    <location>
        <begin position="7"/>
        <end position="176"/>
    </location>
</feature>
<dbReference type="Gene3D" id="3.90.1200.10">
    <property type="match status" value="2"/>
</dbReference>
<dbReference type="SUPFAM" id="SSF56112">
    <property type="entry name" value="Protein kinase-like (PK-like)"/>
    <property type="match status" value="1"/>
</dbReference>
<dbReference type="PANTHER" id="PTHR47829">
    <property type="entry name" value="HYDROLASE, PUTATIVE (AFU_ORTHOLOGUE AFUA_1G12880)-RELATED"/>
    <property type="match status" value="1"/>
</dbReference>
<protein>
    <submittedName>
        <fullName evidence="2">Acyl-CoA dehydrogenase family member 10</fullName>
    </submittedName>
</protein>
<sequence>MRKKPPGKLVSKTAHKVEREYRIVHALQNTDVPVPKVHGLCEDDSVVGSPFYIMEFLDGRIFTEPHFKDVSAAERQEMWHGALRTLAKLHKLNPRHIGLKGYGKPSAFYDRQIKAFTALGEAQSKTKDVETWREVGEVPRMKELVQFFSDETRQPKDRGVPIHGDYKIDNLVYHKTEPRRRNSHPAFASDAQTPGLPSRDEAISWYAAVANWDPAPELAWGTAFAMFRDSIIFQGIASRYVVRQASSEEAKKVGEEMGPASEICWELVRRAKEGSGSRAKL</sequence>
<dbReference type="Proteomes" id="UP000799777">
    <property type="component" value="Unassembled WGS sequence"/>
</dbReference>
<dbReference type="InterPro" id="IPR041726">
    <property type="entry name" value="ACAD10_11_N"/>
</dbReference>
<dbReference type="Gene3D" id="3.30.200.20">
    <property type="entry name" value="Phosphorylase Kinase, domain 1"/>
    <property type="match status" value="1"/>
</dbReference>
<dbReference type="PANTHER" id="PTHR47829:SF1">
    <property type="entry name" value="HAD FAMILY PHOSPHATASE"/>
    <property type="match status" value="1"/>
</dbReference>
<dbReference type="Pfam" id="PF01636">
    <property type="entry name" value="APH"/>
    <property type="match status" value="1"/>
</dbReference>
<name>A0A9P4HDK9_9PLEO</name>
<dbReference type="EMBL" id="ML978170">
    <property type="protein sequence ID" value="KAF2032815.1"/>
    <property type="molecule type" value="Genomic_DNA"/>
</dbReference>
<dbReference type="InterPro" id="IPR052898">
    <property type="entry name" value="ACAD10-like"/>
</dbReference>
<proteinExistence type="predicted"/>
<dbReference type="InterPro" id="IPR002575">
    <property type="entry name" value="Aminoglycoside_PTrfase"/>
</dbReference>
<dbReference type="InterPro" id="IPR011009">
    <property type="entry name" value="Kinase-like_dom_sf"/>
</dbReference>
<dbReference type="CDD" id="cd05154">
    <property type="entry name" value="ACAD10_11_N-like"/>
    <property type="match status" value="1"/>
</dbReference>
<dbReference type="AlphaFoldDB" id="A0A9P4HDK9"/>
<gene>
    <name evidence="2" type="ORF">EK21DRAFT_98648</name>
</gene>
<reference evidence="2" key="1">
    <citation type="journal article" date="2020" name="Stud. Mycol.">
        <title>101 Dothideomycetes genomes: a test case for predicting lifestyles and emergence of pathogens.</title>
        <authorList>
            <person name="Haridas S."/>
            <person name="Albert R."/>
            <person name="Binder M."/>
            <person name="Bloem J."/>
            <person name="Labutti K."/>
            <person name="Salamov A."/>
            <person name="Andreopoulos B."/>
            <person name="Baker S."/>
            <person name="Barry K."/>
            <person name="Bills G."/>
            <person name="Bluhm B."/>
            <person name="Cannon C."/>
            <person name="Castanera R."/>
            <person name="Culley D."/>
            <person name="Daum C."/>
            <person name="Ezra D."/>
            <person name="Gonzalez J."/>
            <person name="Henrissat B."/>
            <person name="Kuo A."/>
            <person name="Liang C."/>
            <person name="Lipzen A."/>
            <person name="Lutzoni F."/>
            <person name="Magnuson J."/>
            <person name="Mondo S."/>
            <person name="Nolan M."/>
            <person name="Ohm R."/>
            <person name="Pangilinan J."/>
            <person name="Park H.-J."/>
            <person name="Ramirez L."/>
            <person name="Alfaro M."/>
            <person name="Sun H."/>
            <person name="Tritt A."/>
            <person name="Yoshinaga Y."/>
            <person name="Zwiers L.-H."/>
            <person name="Turgeon B."/>
            <person name="Goodwin S."/>
            <person name="Spatafora J."/>
            <person name="Crous P."/>
            <person name="Grigoriev I."/>
        </authorList>
    </citation>
    <scope>NUCLEOTIDE SEQUENCE</scope>
    <source>
        <strain evidence="2">CBS 110217</strain>
    </source>
</reference>
<evidence type="ECO:0000313" key="3">
    <source>
        <dbReference type="Proteomes" id="UP000799777"/>
    </source>
</evidence>
<organism evidence="2 3">
    <name type="scientific">Setomelanomma holmii</name>
    <dbReference type="NCBI Taxonomy" id="210430"/>
    <lineage>
        <taxon>Eukaryota</taxon>
        <taxon>Fungi</taxon>
        <taxon>Dikarya</taxon>
        <taxon>Ascomycota</taxon>
        <taxon>Pezizomycotina</taxon>
        <taxon>Dothideomycetes</taxon>
        <taxon>Pleosporomycetidae</taxon>
        <taxon>Pleosporales</taxon>
        <taxon>Pleosporineae</taxon>
        <taxon>Phaeosphaeriaceae</taxon>
        <taxon>Setomelanomma</taxon>
    </lineage>
</organism>
<accession>A0A9P4HDK9</accession>
<comment type="caution">
    <text evidence="2">The sequence shown here is derived from an EMBL/GenBank/DDBJ whole genome shotgun (WGS) entry which is preliminary data.</text>
</comment>
<keyword evidence="3" id="KW-1185">Reference proteome</keyword>